<dbReference type="GO" id="GO:0017168">
    <property type="term" value="F:5-oxoprolinase (ATP-hydrolyzing) activity"/>
    <property type="evidence" value="ECO:0007669"/>
    <property type="project" value="TreeGrafter"/>
</dbReference>
<dbReference type="Pfam" id="PF01968">
    <property type="entry name" value="Hydantoinase_A"/>
    <property type="match status" value="1"/>
</dbReference>
<gene>
    <name evidence="2" type="ORF">KDD17_04890</name>
</gene>
<dbReference type="PANTHER" id="PTHR11365:SF23">
    <property type="entry name" value="HYPOTHETICAL 5-OXOPROLINASE (EUROFUNG)-RELATED"/>
    <property type="match status" value="1"/>
</dbReference>
<dbReference type="InterPro" id="IPR045079">
    <property type="entry name" value="Oxoprolinase-like"/>
</dbReference>
<reference evidence="2" key="1">
    <citation type="submission" date="2021-04" db="EMBL/GenBank/DDBJ databases">
        <title>Complete genome sequence for Sulfitobacter sp. strain JK7-1.</title>
        <authorList>
            <person name="Park S.-J."/>
        </authorList>
    </citation>
    <scope>NUCLEOTIDE SEQUENCE</scope>
    <source>
        <strain evidence="2">JK7-1</strain>
    </source>
</reference>
<dbReference type="GO" id="GO:0006749">
    <property type="term" value="P:glutathione metabolic process"/>
    <property type="evidence" value="ECO:0007669"/>
    <property type="project" value="TreeGrafter"/>
</dbReference>
<evidence type="ECO:0000313" key="2">
    <source>
        <dbReference type="EMBL" id="QUJ77341.1"/>
    </source>
</evidence>
<sequence>MISLTPENAPAAICAHVQTPMGIDDVQTAAAGIVELADETMANAARVHGIELGHDISSFDLLVTGGGGALHAARIAEKLDIARIIVPQNAGVGSAVGFLRSPVAFEAAISLMEPLADIDATALSDRVTTQIAHVRAIVEEAVPADRILTTAKIEMRYQGQGLEIVLEQAADADFAIDPAQLEAEFITRYRSLVGFTLKDIPLDLVSVSVTARENRSLGTPPVTPGAQPGAPALRQVFDLGEKEHIAYRVLDRACVGRDVTQGPAIVTEDQTTTLVRPGWSVHASDAGHLVLERHAP</sequence>
<dbReference type="Proteomes" id="UP000683291">
    <property type="component" value="Chromosome 1"/>
</dbReference>
<dbReference type="InterPro" id="IPR002821">
    <property type="entry name" value="Hydantoinase_A"/>
</dbReference>
<dbReference type="EMBL" id="CP073581">
    <property type="protein sequence ID" value="QUJ77341.1"/>
    <property type="molecule type" value="Genomic_DNA"/>
</dbReference>
<keyword evidence="3" id="KW-1185">Reference proteome</keyword>
<accession>A0A975JF31</accession>
<organism evidence="2 3">
    <name type="scientific">Sulfitobacter albidus</name>
    <dbReference type="NCBI Taxonomy" id="2829501"/>
    <lineage>
        <taxon>Bacteria</taxon>
        <taxon>Pseudomonadati</taxon>
        <taxon>Pseudomonadota</taxon>
        <taxon>Alphaproteobacteria</taxon>
        <taxon>Rhodobacterales</taxon>
        <taxon>Roseobacteraceae</taxon>
        <taxon>Sulfitobacter</taxon>
    </lineage>
</organism>
<dbReference type="PANTHER" id="PTHR11365">
    <property type="entry name" value="5-OXOPROLINASE RELATED"/>
    <property type="match status" value="1"/>
</dbReference>
<dbReference type="AlphaFoldDB" id="A0A975JF31"/>
<feature type="domain" description="Hydantoinase A/oxoprolinase" evidence="1">
    <location>
        <begin position="6"/>
        <end position="103"/>
    </location>
</feature>
<name>A0A975JF31_9RHOB</name>
<protein>
    <recommendedName>
        <fullName evidence="1">Hydantoinase A/oxoprolinase domain-containing protein</fullName>
    </recommendedName>
</protein>
<dbReference type="KEGG" id="sual:KDD17_04890"/>
<dbReference type="GO" id="GO:0005829">
    <property type="term" value="C:cytosol"/>
    <property type="evidence" value="ECO:0007669"/>
    <property type="project" value="TreeGrafter"/>
</dbReference>
<proteinExistence type="predicted"/>
<evidence type="ECO:0000259" key="1">
    <source>
        <dbReference type="Pfam" id="PF01968"/>
    </source>
</evidence>
<evidence type="ECO:0000313" key="3">
    <source>
        <dbReference type="Proteomes" id="UP000683291"/>
    </source>
</evidence>